<dbReference type="SUPFAM" id="SSF55681">
    <property type="entry name" value="Class II aaRS and biotin synthetases"/>
    <property type="match status" value="1"/>
</dbReference>
<evidence type="ECO:0000256" key="8">
    <source>
        <dbReference type="ARBA" id="ARBA00022917"/>
    </source>
</evidence>
<feature type="binding site" evidence="12">
    <location>
        <position position="112"/>
    </location>
    <ligand>
        <name>L-histidine</name>
        <dbReference type="ChEBI" id="CHEBI:57595"/>
    </ligand>
</feature>
<name>A0A1Q2SNS2_9GAMM</name>
<dbReference type="InterPro" id="IPR006195">
    <property type="entry name" value="aa-tRNA-synth_II"/>
</dbReference>
<reference evidence="14 15" key="1">
    <citation type="journal article" date="2017" name="ISME J.">
        <title>An acid-tolerant ammonia-oxidizing ?-proteobacterium from soil.</title>
        <authorList>
            <person name="Hayatsu M."/>
            <person name="Tago K."/>
            <person name="Uchiyama I."/>
            <person name="Toyoda A."/>
            <person name="Wang Y."/>
            <person name="Shimomura Y."/>
            <person name="Okubo T."/>
            <person name="Kurisu F."/>
            <person name="Hirono Y."/>
            <person name="Nonaka K."/>
            <person name="Akiyama H."/>
            <person name="Itoh T."/>
            <person name="Takami H."/>
        </authorList>
    </citation>
    <scope>NUCLEOTIDE SEQUENCE [LARGE SCALE GENOMIC DNA]</scope>
    <source>
        <strain evidence="14 15">TAO100</strain>
    </source>
</reference>
<dbReference type="EC" id="6.1.1.21" evidence="11"/>
<dbReference type="Gene3D" id="3.40.50.800">
    <property type="entry name" value="Anticodon-binding domain"/>
    <property type="match status" value="1"/>
</dbReference>
<dbReference type="GO" id="GO:0005524">
    <property type="term" value="F:ATP binding"/>
    <property type="evidence" value="ECO:0007669"/>
    <property type="project" value="UniProtKB-UniRule"/>
</dbReference>
<comment type="similarity">
    <text evidence="2 11">Belongs to the class-II aminoacyl-tRNA synthetase family.</text>
</comment>
<dbReference type="Pfam" id="PF13393">
    <property type="entry name" value="tRNA-synt_His"/>
    <property type="match status" value="2"/>
</dbReference>
<evidence type="ECO:0000259" key="13">
    <source>
        <dbReference type="PROSITE" id="PS50862"/>
    </source>
</evidence>
<keyword evidence="6 11" id="KW-0547">Nucleotide-binding</keyword>
<evidence type="ECO:0000256" key="9">
    <source>
        <dbReference type="ARBA" id="ARBA00023146"/>
    </source>
</evidence>
<dbReference type="InterPro" id="IPR004516">
    <property type="entry name" value="HisRS/HisZ"/>
</dbReference>
<dbReference type="InterPro" id="IPR041715">
    <property type="entry name" value="HisRS-like_core"/>
</dbReference>
<accession>A0A1Q2SNS2</accession>
<dbReference type="GO" id="GO:0006427">
    <property type="term" value="P:histidyl-tRNA aminoacylation"/>
    <property type="evidence" value="ECO:0007669"/>
    <property type="project" value="UniProtKB-UniRule"/>
</dbReference>
<dbReference type="HAMAP" id="MF_00127">
    <property type="entry name" value="His_tRNA_synth"/>
    <property type="match status" value="1"/>
</dbReference>
<feature type="domain" description="Aminoacyl-transfer RNA synthetases class-II family profile" evidence="13">
    <location>
        <begin position="1"/>
        <end position="353"/>
    </location>
</feature>
<keyword evidence="8 11" id="KW-0648">Protein biosynthesis</keyword>
<keyword evidence="5 11" id="KW-0436">Ligase</keyword>
<keyword evidence="9 11" id="KW-0030">Aminoacyl-tRNA synthetase</keyword>
<gene>
    <name evidence="11" type="primary">hisS</name>
    <name evidence="14" type="ORF">TAO_1410</name>
</gene>
<organism evidence="14 15">
    <name type="scientific">Candidatus Nitrosoglobus terrae</name>
    <dbReference type="NCBI Taxonomy" id="1630141"/>
    <lineage>
        <taxon>Bacteria</taxon>
        <taxon>Pseudomonadati</taxon>
        <taxon>Pseudomonadota</taxon>
        <taxon>Gammaproteobacteria</taxon>
        <taxon>Chromatiales</taxon>
        <taxon>Chromatiaceae</taxon>
        <taxon>Candidatus Nitrosoglobus</taxon>
    </lineage>
</organism>
<evidence type="ECO:0000256" key="12">
    <source>
        <dbReference type="PIRSR" id="PIRSR001549-1"/>
    </source>
</evidence>
<dbReference type="InterPro" id="IPR045864">
    <property type="entry name" value="aa-tRNA-synth_II/BPL/LPL"/>
</dbReference>
<comment type="subcellular location">
    <subcellularLocation>
        <location evidence="1 11">Cytoplasm</location>
    </subcellularLocation>
</comment>
<dbReference type="AlphaFoldDB" id="A0A1Q2SNS2"/>
<dbReference type="EMBL" id="AP014836">
    <property type="protein sequence ID" value="BAW80780.1"/>
    <property type="molecule type" value="Genomic_DNA"/>
</dbReference>
<dbReference type="OrthoDB" id="9800814at2"/>
<dbReference type="CDD" id="cd00773">
    <property type="entry name" value="HisRS-like_core"/>
    <property type="match status" value="1"/>
</dbReference>
<dbReference type="FunFam" id="3.30.930.10:FF:000005">
    <property type="entry name" value="Histidine--tRNA ligase"/>
    <property type="match status" value="1"/>
</dbReference>
<dbReference type="Proteomes" id="UP000243679">
    <property type="component" value="Chromosome"/>
</dbReference>
<keyword evidence="4 11" id="KW-0963">Cytoplasm</keyword>
<dbReference type="KEGG" id="ntt:TAO_1410"/>
<protein>
    <recommendedName>
        <fullName evidence="11">Histidine--tRNA ligase</fullName>
        <ecNumber evidence="11">6.1.1.21</ecNumber>
    </recommendedName>
    <alternativeName>
        <fullName evidence="11">Histidyl-tRNA synthetase</fullName>
        <shortName evidence="11">HisRS</shortName>
    </alternativeName>
</protein>
<comment type="subunit">
    <text evidence="3 11">Homodimer.</text>
</comment>
<evidence type="ECO:0000313" key="14">
    <source>
        <dbReference type="EMBL" id="BAW80780.1"/>
    </source>
</evidence>
<feature type="binding site" evidence="12">
    <location>
        <begin position="261"/>
        <end position="262"/>
    </location>
    <ligand>
        <name>L-histidine</name>
        <dbReference type="ChEBI" id="CHEBI:57595"/>
    </ligand>
</feature>
<feature type="binding site" evidence="12">
    <location>
        <begin position="82"/>
        <end position="84"/>
    </location>
    <ligand>
        <name>L-histidine</name>
        <dbReference type="ChEBI" id="CHEBI:57595"/>
    </ligand>
</feature>
<evidence type="ECO:0000256" key="6">
    <source>
        <dbReference type="ARBA" id="ARBA00022741"/>
    </source>
</evidence>
<keyword evidence="7 11" id="KW-0067">ATP-binding</keyword>
<comment type="catalytic activity">
    <reaction evidence="10 11">
        <text>tRNA(His) + L-histidine + ATP = L-histidyl-tRNA(His) + AMP + diphosphate + H(+)</text>
        <dbReference type="Rhea" id="RHEA:17313"/>
        <dbReference type="Rhea" id="RHEA-COMP:9665"/>
        <dbReference type="Rhea" id="RHEA-COMP:9689"/>
        <dbReference type="ChEBI" id="CHEBI:15378"/>
        <dbReference type="ChEBI" id="CHEBI:30616"/>
        <dbReference type="ChEBI" id="CHEBI:33019"/>
        <dbReference type="ChEBI" id="CHEBI:57595"/>
        <dbReference type="ChEBI" id="CHEBI:78442"/>
        <dbReference type="ChEBI" id="CHEBI:78527"/>
        <dbReference type="ChEBI" id="CHEBI:456215"/>
        <dbReference type="EC" id="6.1.1.21"/>
    </reaction>
</comment>
<dbReference type="GO" id="GO:0004821">
    <property type="term" value="F:histidine-tRNA ligase activity"/>
    <property type="evidence" value="ECO:0007669"/>
    <property type="project" value="UniProtKB-UniRule"/>
</dbReference>
<evidence type="ECO:0000256" key="10">
    <source>
        <dbReference type="ARBA" id="ARBA00047639"/>
    </source>
</evidence>
<dbReference type="InterPro" id="IPR033656">
    <property type="entry name" value="HisRS_anticodon"/>
</dbReference>
<evidence type="ECO:0000256" key="2">
    <source>
        <dbReference type="ARBA" id="ARBA00008226"/>
    </source>
</evidence>
<dbReference type="GO" id="GO:0005737">
    <property type="term" value="C:cytoplasm"/>
    <property type="evidence" value="ECO:0007669"/>
    <property type="project" value="UniProtKB-SubCell"/>
</dbReference>
<evidence type="ECO:0000256" key="11">
    <source>
        <dbReference type="HAMAP-Rule" id="MF_00127"/>
    </source>
</evidence>
<proteinExistence type="inferred from homology"/>
<dbReference type="PANTHER" id="PTHR43707">
    <property type="entry name" value="HISTIDYL-TRNA SYNTHETASE"/>
    <property type="match status" value="1"/>
</dbReference>
<dbReference type="NCBIfam" id="TIGR00442">
    <property type="entry name" value="hisS"/>
    <property type="match status" value="1"/>
</dbReference>
<dbReference type="SUPFAM" id="SSF52954">
    <property type="entry name" value="Class II aaRS ABD-related"/>
    <property type="match status" value="1"/>
</dbReference>
<evidence type="ECO:0000256" key="7">
    <source>
        <dbReference type="ARBA" id="ARBA00022840"/>
    </source>
</evidence>
<dbReference type="CDD" id="cd00859">
    <property type="entry name" value="HisRS_anticodon"/>
    <property type="match status" value="1"/>
</dbReference>
<dbReference type="InterPro" id="IPR004154">
    <property type="entry name" value="Anticodon-bd"/>
</dbReference>
<dbReference type="Pfam" id="PF03129">
    <property type="entry name" value="HGTP_anticodon"/>
    <property type="match status" value="1"/>
</dbReference>
<dbReference type="PANTHER" id="PTHR43707:SF1">
    <property type="entry name" value="HISTIDINE--TRNA LIGASE, MITOCHONDRIAL-RELATED"/>
    <property type="match status" value="1"/>
</dbReference>
<evidence type="ECO:0000256" key="4">
    <source>
        <dbReference type="ARBA" id="ARBA00022490"/>
    </source>
</evidence>
<feature type="binding site" evidence="12">
    <location>
        <position position="257"/>
    </location>
    <ligand>
        <name>L-histidine</name>
        <dbReference type="ChEBI" id="CHEBI:57595"/>
    </ligand>
</feature>
<dbReference type="InterPro" id="IPR015807">
    <property type="entry name" value="His-tRNA-ligase"/>
</dbReference>
<evidence type="ECO:0000256" key="3">
    <source>
        <dbReference type="ARBA" id="ARBA00011738"/>
    </source>
</evidence>
<evidence type="ECO:0000313" key="15">
    <source>
        <dbReference type="Proteomes" id="UP000243679"/>
    </source>
</evidence>
<evidence type="ECO:0000256" key="5">
    <source>
        <dbReference type="ARBA" id="ARBA00022598"/>
    </source>
</evidence>
<evidence type="ECO:0000256" key="1">
    <source>
        <dbReference type="ARBA" id="ARBA00004496"/>
    </source>
</evidence>
<keyword evidence="15" id="KW-1185">Reference proteome</keyword>
<sequence length="426" mass="48629">MKKIQAIRGMNDILPDQTPYWQKVESTLHRILARYGYQEIRLPLLESTALFQHSIGETTDIIEKEMYTFSDRNGESLTLRPEGTASCVRSSLQHSLLMQGIQRLWYYGVMFRYERPQKGRYRQFYQLGVEALGSEGPDVDAEHILMTARFWQQLGLTGLRLQLNSLGSPESRATYREHLINFFTGHQNYLDEDSRRRLYSNPMRILDSKNPAMQEIIEQAPQILDYLDNDSLNHFKALRDLLDRIGIHYEINPRLVRGLDYYTQTVFEWVTDQLGSQGTVCAGGRYDGLVEQLGGPSTPAAGFAMGIERLIALLGEQNLLREIARVDAYLVAVGLLAKHQALLFAEHLREAIPSIRLQINYGGGNFKAQLKRADRSGARWALILGDDEIAQNTVGVKDLRSEQPQQSILQSELPAYINQQIKDRVE</sequence>
<dbReference type="PIRSF" id="PIRSF001549">
    <property type="entry name" value="His-tRNA_synth"/>
    <property type="match status" value="1"/>
</dbReference>
<feature type="binding site" evidence="12">
    <location>
        <position position="130"/>
    </location>
    <ligand>
        <name>L-histidine</name>
        <dbReference type="ChEBI" id="CHEBI:57595"/>
    </ligand>
</feature>
<dbReference type="PROSITE" id="PS50862">
    <property type="entry name" value="AA_TRNA_LIGASE_II"/>
    <property type="match status" value="1"/>
</dbReference>
<dbReference type="InterPro" id="IPR036621">
    <property type="entry name" value="Anticodon-bd_dom_sf"/>
</dbReference>
<dbReference type="Gene3D" id="3.30.930.10">
    <property type="entry name" value="Bira Bifunctional Protein, Domain 2"/>
    <property type="match status" value="1"/>
</dbReference>
<feature type="binding site" evidence="12">
    <location>
        <position position="126"/>
    </location>
    <ligand>
        <name>L-histidine</name>
        <dbReference type="ChEBI" id="CHEBI:57595"/>
    </ligand>
</feature>